<name>A0ABT5KLL8_9BURK</name>
<evidence type="ECO:0000313" key="2">
    <source>
        <dbReference type="Proteomes" id="UP001219862"/>
    </source>
</evidence>
<dbReference type="RefSeq" id="WP_273594867.1">
    <property type="nucleotide sequence ID" value="NZ_JAQQXS010000001.1"/>
</dbReference>
<dbReference type="InterPro" id="IPR045372">
    <property type="entry name" value="YidB"/>
</dbReference>
<dbReference type="InterPro" id="IPR027405">
    <property type="entry name" value="YidB-like"/>
</dbReference>
<sequence length="145" mass="13956">MGLLDSLVGAAEQALAGQGAQASGVQGGGSDLMSVAMGLINQHGGLAGLVQQLQSSGLADQVQSWVSNGANLPVSADQVSGALGGDVMGKLAAQAGLSHGELGAQLAQWLPQIVNHLTPGGQVPATGAGGLGDLAGMLGGLLKQG</sequence>
<comment type="caution">
    <text evidence="1">The sequence shown here is derived from an EMBL/GenBank/DDBJ whole genome shotgun (WGS) entry which is preliminary data.</text>
</comment>
<dbReference type="Proteomes" id="UP001219862">
    <property type="component" value="Unassembled WGS sequence"/>
</dbReference>
<proteinExistence type="predicted"/>
<accession>A0ABT5KLL8</accession>
<gene>
    <name evidence="1" type="ORF">PRZ01_00915</name>
</gene>
<protein>
    <submittedName>
        <fullName evidence="1">YidB family protein</fullName>
    </submittedName>
</protein>
<organism evidence="1 2">
    <name type="scientific">Roseateles koreensis</name>
    <dbReference type="NCBI Taxonomy" id="2987526"/>
    <lineage>
        <taxon>Bacteria</taxon>
        <taxon>Pseudomonadati</taxon>
        <taxon>Pseudomonadota</taxon>
        <taxon>Betaproteobacteria</taxon>
        <taxon>Burkholderiales</taxon>
        <taxon>Sphaerotilaceae</taxon>
        <taxon>Roseateles</taxon>
    </lineage>
</organism>
<dbReference type="EMBL" id="JAQQXS010000001">
    <property type="protein sequence ID" value="MDC8783751.1"/>
    <property type="molecule type" value="Genomic_DNA"/>
</dbReference>
<dbReference type="Pfam" id="PF20159">
    <property type="entry name" value="YidB"/>
    <property type="match status" value="1"/>
</dbReference>
<evidence type="ECO:0000313" key="1">
    <source>
        <dbReference type="EMBL" id="MDC8783751.1"/>
    </source>
</evidence>
<reference evidence="1 2" key="1">
    <citation type="submission" date="2022-10" db="EMBL/GenBank/DDBJ databases">
        <title>paucibacter sp. hw8 Genome sequencing.</title>
        <authorList>
            <person name="Park S."/>
        </authorList>
    </citation>
    <scope>NUCLEOTIDE SEQUENCE [LARGE SCALE GENOMIC DNA]</scope>
    <source>
        <strain evidence="2">hw8</strain>
    </source>
</reference>
<keyword evidence="2" id="KW-1185">Reference proteome</keyword>
<dbReference type="Gene3D" id="1.10.10.690">
    <property type="entry name" value="YidB-like"/>
    <property type="match status" value="1"/>
</dbReference>
<dbReference type="SUPFAM" id="SSF140804">
    <property type="entry name" value="YidB-like"/>
    <property type="match status" value="1"/>
</dbReference>